<dbReference type="Proteomes" id="UP000799766">
    <property type="component" value="Unassembled WGS sequence"/>
</dbReference>
<evidence type="ECO:0000313" key="3">
    <source>
        <dbReference type="Proteomes" id="UP000799766"/>
    </source>
</evidence>
<evidence type="ECO:0000313" key="2">
    <source>
        <dbReference type="EMBL" id="KAF2460282.1"/>
    </source>
</evidence>
<sequence length="129" mass="15735">MASSLLRQIFARFQAREPTPVFDLENNPWKAKKKWPPDFSKLSHKQQFVLEKRFRRRAKIVYSCPRYQRFMTFFQWGTIISATAYMVLFMDWKDNDRAFNSIRSWYRNLSKSIWTADERKTGQKEDHTR</sequence>
<keyword evidence="3" id="KW-1185">Reference proteome</keyword>
<evidence type="ECO:0000256" key="1">
    <source>
        <dbReference type="SAM" id="Phobius"/>
    </source>
</evidence>
<accession>A0A6A6P923</accession>
<dbReference type="EMBL" id="MU001673">
    <property type="protein sequence ID" value="KAF2460282.1"/>
    <property type="molecule type" value="Genomic_DNA"/>
</dbReference>
<keyword evidence="1" id="KW-0472">Membrane</keyword>
<keyword evidence="1" id="KW-1133">Transmembrane helix</keyword>
<name>A0A6A6P923_9PEZI</name>
<organism evidence="2 3">
    <name type="scientific">Lineolata rhizophorae</name>
    <dbReference type="NCBI Taxonomy" id="578093"/>
    <lineage>
        <taxon>Eukaryota</taxon>
        <taxon>Fungi</taxon>
        <taxon>Dikarya</taxon>
        <taxon>Ascomycota</taxon>
        <taxon>Pezizomycotina</taxon>
        <taxon>Dothideomycetes</taxon>
        <taxon>Dothideomycetes incertae sedis</taxon>
        <taxon>Lineolatales</taxon>
        <taxon>Lineolataceae</taxon>
        <taxon>Lineolata</taxon>
    </lineage>
</organism>
<gene>
    <name evidence="2" type="ORF">BDY21DRAFT_160628</name>
</gene>
<proteinExistence type="predicted"/>
<protein>
    <submittedName>
        <fullName evidence="2">Uncharacterized protein</fullName>
    </submittedName>
</protein>
<reference evidence="2" key="1">
    <citation type="journal article" date="2020" name="Stud. Mycol.">
        <title>101 Dothideomycetes genomes: a test case for predicting lifestyles and emergence of pathogens.</title>
        <authorList>
            <person name="Haridas S."/>
            <person name="Albert R."/>
            <person name="Binder M."/>
            <person name="Bloem J."/>
            <person name="Labutti K."/>
            <person name="Salamov A."/>
            <person name="Andreopoulos B."/>
            <person name="Baker S."/>
            <person name="Barry K."/>
            <person name="Bills G."/>
            <person name="Bluhm B."/>
            <person name="Cannon C."/>
            <person name="Castanera R."/>
            <person name="Culley D."/>
            <person name="Daum C."/>
            <person name="Ezra D."/>
            <person name="Gonzalez J."/>
            <person name="Henrissat B."/>
            <person name="Kuo A."/>
            <person name="Liang C."/>
            <person name="Lipzen A."/>
            <person name="Lutzoni F."/>
            <person name="Magnuson J."/>
            <person name="Mondo S."/>
            <person name="Nolan M."/>
            <person name="Ohm R."/>
            <person name="Pangilinan J."/>
            <person name="Park H.-J."/>
            <person name="Ramirez L."/>
            <person name="Alfaro M."/>
            <person name="Sun H."/>
            <person name="Tritt A."/>
            <person name="Yoshinaga Y."/>
            <person name="Zwiers L.-H."/>
            <person name="Turgeon B."/>
            <person name="Goodwin S."/>
            <person name="Spatafora J."/>
            <person name="Crous P."/>
            <person name="Grigoriev I."/>
        </authorList>
    </citation>
    <scope>NUCLEOTIDE SEQUENCE</scope>
    <source>
        <strain evidence="2">ATCC 16933</strain>
    </source>
</reference>
<dbReference type="AlphaFoldDB" id="A0A6A6P923"/>
<feature type="transmembrane region" description="Helical" evidence="1">
    <location>
        <begin position="73"/>
        <end position="92"/>
    </location>
</feature>
<dbReference type="OrthoDB" id="5278907at2759"/>
<keyword evidence="1" id="KW-0812">Transmembrane</keyword>